<sequence length="219" mass="23472">MRAQTSGDSLLHYQGLSPSTGLNEAAKLRGPRSDKGLLQAEGARKEAGYKDIMQHRGGLAIADIFKMPPQAKRSAPSSGKKKSITTPVLMKEQVPEMVKGGDSKLASGAKVDQPVAQSVTDFSSSQVSSNVYSTIGTVSEGSLPEGEHDLSQIVNGMTKIVTKIAEDREVESQVTLSSDEITRVPLPVEGILYGHDCQSVSRWEHENDLPSTSGGNYWC</sequence>
<keyword evidence="3" id="KW-1185">Reference proteome</keyword>
<protein>
    <submittedName>
        <fullName evidence="2">Uncharacterized protein</fullName>
    </submittedName>
</protein>
<accession>A0AAV7UKM8</accession>
<evidence type="ECO:0000313" key="2">
    <source>
        <dbReference type="EMBL" id="KAJ1188228.1"/>
    </source>
</evidence>
<organism evidence="2 3">
    <name type="scientific">Pleurodeles waltl</name>
    <name type="common">Iberian ribbed newt</name>
    <dbReference type="NCBI Taxonomy" id="8319"/>
    <lineage>
        <taxon>Eukaryota</taxon>
        <taxon>Metazoa</taxon>
        <taxon>Chordata</taxon>
        <taxon>Craniata</taxon>
        <taxon>Vertebrata</taxon>
        <taxon>Euteleostomi</taxon>
        <taxon>Amphibia</taxon>
        <taxon>Batrachia</taxon>
        <taxon>Caudata</taxon>
        <taxon>Salamandroidea</taxon>
        <taxon>Salamandridae</taxon>
        <taxon>Pleurodelinae</taxon>
        <taxon>Pleurodeles</taxon>
    </lineage>
</organism>
<reference evidence="2" key="1">
    <citation type="journal article" date="2022" name="bioRxiv">
        <title>Sequencing and chromosome-scale assembly of the giantPleurodeles waltlgenome.</title>
        <authorList>
            <person name="Brown T."/>
            <person name="Elewa A."/>
            <person name="Iarovenko S."/>
            <person name="Subramanian E."/>
            <person name="Araus A.J."/>
            <person name="Petzold A."/>
            <person name="Susuki M."/>
            <person name="Suzuki K.-i.T."/>
            <person name="Hayashi T."/>
            <person name="Toyoda A."/>
            <person name="Oliveira C."/>
            <person name="Osipova E."/>
            <person name="Leigh N.D."/>
            <person name="Simon A."/>
            <person name="Yun M.H."/>
        </authorList>
    </citation>
    <scope>NUCLEOTIDE SEQUENCE</scope>
    <source>
        <strain evidence="2">20211129_DDA</strain>
        <tissue evidence="2">Liver</tissue>
    </source>
</reference>
<gene>
    <name evidence="2" type="ORF">NDU88_004991</name>
</gene>
<comment type="caution">
    <text evidence="2">The sequence shown here is derived from an EMBL/GenBank/DDBJ whole genome shotgun (WGS) entry which is preliminary data.</text>
</comment>
<proteinExistence type="predicted"/>
<name>A0AAV7UKM8_PLEWA</name>
<dbReference type="AlphaFoldDB" id="A0AAV7UKM8"/>
<dbReference type="Proteomes" id="UP001066276">
    <property type="component" value="Chromosome 3_1"/>
</dbReference>
<dbReference type="EMBL" id="JANPWB010000005">
    <property type="protein sequence ID" value="KAJ1188228.1"/>
    <property type="molecule type" value="Genomic_DNA"/>
</dbReference>
<evidence type="ECO:0000313" key="3">
    <source>
        <dbReference type="Proteomes" id="UP001066276"/>
    </source>
</evidence>
<feature type="region of interest" description="Disordered" evidence="1">
    <location>
        <begin position="1"/>
        <end position="37"/>
    </location>
</feature>
<evidence type="ECO:0000256" key="1">
    <source>
        <dbReference type="SAM" id="MobiDB-lite"/>
    </source>
</evidence>